<evidence type="ECO:0000313" key="10">
    <source>
        <dbReference type="Proteomes" id="UP001285441"/>
    </source>
</evidence>
<evidence type="ECO:0000256" key="5">
    <source>
        <dbReference type="ARBA" id="ARBA00023026"/>
    </source>
</evidence>
<evidence type="ECO:0000256" key="1">
    <source>
        <dbReference type="ARBA" id="ARBA00004167"/>
    </source>
</evidence>
<proteinExistence type="inferred from homology"/>
<dbReference type="PANTHER" id="PTHR33365:SF4">
    <property type="entry name" value="CYCLOCHLOROTINE BIOSYNTHESIS PROTEIN O"/>
    <property type="match status" value="1"/>
</dbReference>
<comment type="pathway">
    <text evidence="2">Mycotoxin biosynthesis.</text>
</comment>
<keyword evidence="3" id="KW-0812">Transmembrane</keyword>
<accession>A0AAE0NG89</accession>
<evidence type="ECO:0000256" key="4">
    <source>
        <dbReference type="ARBA" id="ARBA00022989"/>
    </source>
</evidence>
<comment type="similarity">
    <text evidence="8">Belongs to the ustYa family.</text>
</comment>
<evidence type="ECO:0000256" key="3">
    <source>
        <dbReference type="ARBA" id="ARBA00022692"/>
    </source>
</evidence>
<protein>
    <recommendedName>
        <fullName evidence="11">Tat pathway signal sequence</fullName>
    </recommendedName>
</protein>
<evidence type="ECO:0000256" key="8">
    <source>
        <dbReference type="ARBA" id="ARBA00035112"/>
    </source>
</evidence>
<name>A0AAE0NG89_9PEZI</name>
<dbReference type="AlphaFoldDB" id="A0AAE0NG89"/>
<dbReference type="EMBL" id="JAULSW010000005">
    <property type="protein sequence ID" value="KAK3380986.1"/>
    <property type="molecule type" value="Genomic_DNA"/>
</dbReference>
<gene>
    <name evidence="9" type="ORF">B0H63DRAFT_523720</name>
</gene>
<evidence type="ECO:0000256" key="6">
    <source>
        <dbReference type="ARBA" id="ARBA00023136"/>
    </source>
</evidence>
<dbReference type="InterPro" id="IPR021765">
    <property type="entry name" value="UstYa-like"/>
</dbReference>
<evidence type="ECO:0000313" key="9">
    <source>
        <dbReference type="EMBL" id="KAK3380986.1"/>
    </source>
</evidence>
<sequence length="160" mass="18085">MALFNIQSNWTSLLRVGMMSLSEDELRQVGAPPTSVRLPPEGGGGYLAYLASHHHLHCLYLLHQSLHSEYFATRSVVWDMPAHLRLSHWDHCVEELRQYIICNADSTAVTHDWVEGLSQPAPNQGNPRLCANWEAHFQWQLDRQAPAPSTPLTNPLIKGE</sequence>
<reference evidence="9" key="1">
    <citation type="journal article" date="2023" name="Mol. Phylogenet. Evol.">
        <title>Genome-scale phylogeny and comparative genomics of the fungal order Sordariales.</title>
        <authorList>
            <person name="Hensen N."/>
            <person name="Bonometti L."/>
            <person name="Westerberg I."/>
            <person name="Brannstrom I.O."/>
            <person name="Guillou S."/>
            <person name="Cros-Aarteil S."/>
            <person name="Calhoun S."/>
            <person name="Haridas S."/>
            <person name="Kuo A."/>
            <person name="Mondo S."/>
            <person name="Pangilinan J."/>
            <person name="Riley R."/>
            <person name="LaButti K."/>
            <person name="Andreopoulos B."/>
            <person name="Lipzen A."/>
            <person name="Chen C."/>
            <person name="Yan M."/>
            <person name="Daum C."/>
            <person name="Ng V."/>
            <person name="Clum A."/>
            <person name="Steindorff A."/>
            <person name="Ohm R.A."/>
            <person name="Martin F."/>
            <person name="Silar P."/>
            <person name="Natvig D.O."/>
            <person name="Lalanne C."/>
            <person name="Gautier V."/>
            <person name="Ament-Velasquez S.L."/>
            <person name="Kruys A."/>
            <person name="Hutchinson M.I."/>
            <person name="Powell A.J."/>
            <person name="Barry K."/>
            <person name="Miller A.N."/>
            <person name="Grigoriev I.V."/>
            <person name="Debuchy R."/>
            <person name="Gladieux P."/>
            <person name="Hiltunen Thoren M."/>
            <person name="Johannesson H."/>
        </authorList>
    </citation>
    <scope>NUCLEOTIDE SEQUENCE</scope>
    <source>
        <strain evidence="9">CBS 232.78</strain>
    </source>
</reference>
<keyword evidence="7" id="KW-0325">Glycoprotein</keyword>
<organism evidence="9 10">
    <name type="scientific">Podospora didyma</name>
    <dbReference type="NCBI Taxonomy" id="330526"/>
    <lineage>
        <taxon>Eukaryota</taxon>
        <taxon>Fungi</taxon>
        <taxon>Dikarya</taxon>
        <taxon>Ascomycota</taxon>
        <taxon>Pezizomycotina</taxon>
        <taxon>Sordariomycetes</taxon>
        <taxon>Sordariomycetidae</taxon>
        <taxon>Sordariales</taxon>
        <taxon>Podosporaceae</taxon>
        <taxon>Podospora</taxon>
    </lineage>
</organism>
<keyword evidence="6" id="KW-0472">Membrane</keyword>
<comment type="caution">
    <text evidence="9">The sequence shown here is derived from an EMBL/GenBank/DDBJ whole genome shotgun (WGS) entry which is preliminary data.</text>
</comment>
<dbReference type="GO" id="GO:0016020">
    <property type="term" value="C:membrane"/>
    <property type="evidence" value="ECO:0007669"/>
    <property type="project" value="UniProtKB-SubCell"/>
</dbReference>
<dbReference type="Proteomes" id="UP001285441">
    <property type="component" value="Unassembled WGS sequence"/>
</dbReference>
<keyword evidence="10" id="KW-1185">Reference proteome</keyword>
<evidence type="ECO:0000256" key="2">
    <source>
        <dbReference type="ARBA" id="ARBA00004685"/>
    </source>
</evidence>
<reference evidence="9" key="2">
    <citation type="submission" date="2023-06" db="EMBL/GenBank/DDBJ databases">
        <authorList>
            <consortium name="Lawrence Berkeley National Laboratory"/>
            <person name="Haridas S."/>
            <person name="Hensen N."/>
            <person name="Bonometti L."/>
            <person name="Westerberg I."/>
            <person name="Brannstrom I.O."/>
            <person name="Guillou S."/>
            <person name="Cros-Aarteil S."/>
            <person name="Calhoun S."/>
            <person name="Kuo A."/>
            <person name="Mondo S."/>
            <person name="Pangilinan J."/>
            <person name="Riley R."/>
            <person name="LaButti K."/>
            <person name="Andreopoulos B."/>
            <person name="Lipzen A."/>
            <person name="Chen C."/>
            <person name="Yanf M."/>
            <person name="Daum C."/>
            <person name="Ng V."/>
            <person name="Clum A."/>
            <person name="Steindorff A."/>
            <person name="Ohm R."/>
            <person name="Martin F."/>
            <person name="Silar P."/>
            <person name="Natvig D."/>
            <person name="Lalanne C."/>
            <person name="Gautier V."/>
            <person name="Ament-velasquez S.L."/>
            <person name="Kruys A."/>
            <person name="Hutchinson M.I."/>
            <person name="Powell A.J."/>
            <person name="Barry K."/>
            <person name="Miller A.N."/>
            <person name="Grigoriev I.V."/>
            <person name="Debuchy R."/>
            <person name="Gladieux P."/>
            <person name="Thoren M.H."/>
            <person name="Johannesson H."/>
        </authorList>
    </citation>
    <scope>NUCLEOTIDE SEQUENCE</scope>
    <source>
        <strain evidence="9">CBS 232.78</strain>
    </source>
</reference>
<comment type="subcellular location">
    <subcellularLocation>
        <location evidence="1">Membrane</location>
        <topology evidence="1">Single-pass membrane protein</topology>
    </subcellularLocation>
</comment>
<keyword evidence="4" id="KW-1133">Transmembrane helix</keyword>
<dbReference type="GO" id="GO:0043386">
    <property type="term" value="P:mycotoxin biosynthetic process"/>
    <property type="evidence" value="ECO:0007669"/>
    <property type="project" value="InterPro"/>
</dbReference>
<dbReference type="PANTHER" id="PTHR33365">
    <property type="entry name" value="YALI0B05434P"/>
    <property type="match status" value="1"/>
</dbReference>
<keyword evidence="5" id="KW-0843">Virulence</keyword>
<dbReference type="Pfam" id="PF11807">
    <property type="entry name" value="UstYa"/>
    <property type="match status" value="1"/>
</dbReference>
<evidence type="ECO:0008006" key="11">
    <source>
        <dbReference type="Google" id="ProtNLM"/>
    </source>
</evidence>
<evidence type="ECO:0000256" key="7">
    <source>
        <dbReference type="ARBA" id="ARBA00023180"/>
    </source>
</evidence>